<gene>
    <name evidence="1" type="ordered locus">B488_05760</name>
</gene>
<dbReference type="AlphaFoldDB" id="L0EVA0"/>
<dbReference type="EMBL" id="CP003789">
    <property type="protein sequence ID" value="AGA64568.1"/>
    <property type="molecule type" value="Genomic_DNA"/>
</dbReference>
<accession>L0EVA0</accession>
<dbReference type="Proteomes" id="UP000010799">
    <property type="component" value="Chromosome"/>
</dbReference>
<dbReference type="HOGENOM" id="CLU_1684457_0_0_5"/>
<dbReference type="RefSeq" id="WP_015272995.1">
    <property type="nucleotide sequence ID" value="NC_019907.1"/>
</dbReference>
<organism evidence="1 2">
    <name type="scientific">Liberibacter crescens (strain BT-1)</name>
    <dbReference type="NCBI Taxonomy" id="1215343"/>
    <lineage>
        <taxon>Bacteria</taxon>
        <taxon>Pseudomonadati</taxon>
        <taxon>Pseudomonadota</taxon>
        <taxon>Alphaproteobacteria</taxon>
        <taxon>Hyphomicrobiales</taxon>
        <taxon>Rhizobiaceae</taxon>
        <taxon>Liberibacter</taxon>
    </lineage>
</organism>
<evidence type="ECO:0000313" key="2">
    <source>
        <dbReference type="Proteomes" id="UP000010799"/>
    </source>
</evidence>
<dbReference type="KEGG" id="lcc:B488_05760"/>
<proteinExistence type="predicted"/>
<evidence type="ECO:0000313" key="1">
    <source>
        <dbReference type="EMBL" id="AGA64568.1"/>
    </source>
</evidence>
<reference evidence="1 2" key="1">
    <citation type="journal article" date="2012" name="Stand. Genomic Sci.">
        <title>Complete genome sequence of Liberibacter crescens BT-1.</title>
        <authorList>
            <person name="Leonard M.T."/>
            <person name="Fagen J.R."/>
            <person name="Davis-Richardson A.G."/>
            <person name="Davis M.J."/>
            <person name="Triplett E.W."/>
        </authorList>
    </citation>
    <scope>NUCLEOTIDE SEQUENCE [LARGE SCALE GENOMIC DNA]</scope>
    <source>
        <strain evidence="1 2">BT-1</strain>
    </source>
</reference>
<keyword evidence="2" id="KW-1185">Reference proteome</keyword>
<dbReference type="SMR" id="L0EVA0"/>
<sequence length="156" mass="17825">MSEESKIIHLFISYAENKAIDEWGMRNAVKNKAQAIRRLCRIGLTAVSVMDSLEKNISSVAFCVNSFIGNIQSIKDSEQEAGKKNPKISKLVNENSLELLSRIDEVLKSLLPLKDRIRMDCELGLIQDKEDEKIKQQLFKEYLELLDKKGIKLTKQ</sequence>
<name>L0EVA0_LIBCB</name>
<dbReference type="PATRIC" id="fig|1215343.11.peg.586"/>
<protein>
    <submittedName>
        <fullName evidence="1">Uncharacterized protein</fullName>
    </submittedName>
</protein>